<evidence type="ECO:0000256" key="1">
    <source>
        <dbReference type="SAM" id="Phobius"/>
    </source>
</evidence>
<dbReference type="Proteomes" id="UP000054270">
    <property type="component" value="Unassembled WGS sequence"/>
</dbReference>
<dbReference type="EMBL" id="KN817586">
    <property type="protein sequence ID" value="KJA18639.1"/>
    <property type="molecule type" value="Genomic_DNA"/>
</dbReference>
<evidence type="ECO:0000313" key="3">
    <source>
        <dbReference type="Proteomes" id="UP000054270"/>
    </source>
</evidence>
<feature type="transmembrane region" description="Helical" evidence="1">
    <location>
        <begin position="220"/>
        <end position="240"/>
    </location>
</feature>
<dbReference type="OMA" id="TTWINHT"/>
<keyword evidence="1" id="KW-0472">Membrane</keyword>
<keyword evidence="1" id="KW-0812">Transmembrane</keyword>
<reference evidence="3" key="1">
    <citation type="submission" date="2014-04" db="EMBL/GenBank/DDBJ databases">
        <title>Evolutionary Origins and Diversification of the Mycorrhizal Mutualists.</title>
        <authorList>
            <consortium name="DOE Joint Genome Institute"/>
            <consortium name="Mycorrhizal Genomics Consortium"/>
            <person name="Kohler A."/>
            <person name="Kuo A."/>
            <person name="Nagy L.G."/>
            <person name="Floudas D."/>
            <person name="Copeland A."/>
            <person name="Barry K.W."/>
            <person name="Cichocki N."/>
            <person name="Veneault-Fourrey C."/>
            <person name="LaButti K."/>
            <person name="Lindquist E.A."/>
            <person name="Lipzen A."/>
            <person name="Lundell T."/>
            <person name="Morin E."/>
            <person name="Murat C."/>
            <person name="Riley R."/>
            <person name="Ohm R."/>
            <person name="Sun H."/>
            <person name="Tunlid A."/>
            <person name="Henrissat B."/>
            <person name="Grigoriev I.V."/>
            <person name="Hibbett D.S."/>
            <person name="Martin F."/>
        </authorList>
    </citation>
    <scope>NUCLEOTIDE SEQUENCE [LARGE SCALE GENOMIC DNA]</scope>
    <source>
        <strain evidence="3">FD-334 SS-4</strain>
    </source>
</reference>
<organism evidence="2 3">
    <name type="scientific">Hypholoma sublateritium (strain FD-334 SS-4)</name>
    <dbReference type="NCBI Taxonomy" id="945553"/>
    <lineage>
        <taxon>Eukaryota</taxon>
        <taxon>Fungi</taxon>
        <taxon>Dikarya</taxon>
        <taxon>Basidiomycota</taxon>
        <taxon>Agaricomycotina</taxon>
        <taxon>Agaricomycetes</taxon>
        <taxon>Agaricomycetidae</taxon>
        <taxon>Agaricales</taxon>
        <taxon>Agaricineae</taxon>
        <taxon>Strophariaceae</taxon>
        <taxon>Hypholoma</taxon>
    </lineage>
</organism>
<dbReference type="AlphaFoldDB" id="A0A0D2NI96"/>
<dbReference type="OrthoDB" id="3265734at2759"/>
<sequence>MTTALDDRDPSIIYQGGWLQGGTPFNFDGTTTWINHTGPTVSMTFTGTRIAVFGTVPPAGSGPAPGSMYSIDGGPKTAFQATQKAGAQYQNLFFQSGILDVAVAHTLGIEHSINHTPFILDFFDITTAAAAALPVTSEQPSTTSNLSVPGEKITTSGAIVASTASSMVISTESSEVASTTSSVVTSTTSIALAITVSTTELPTQSTESHLGTRNAQVGEIIGGVMGGVFALGMCITAIILRKRKQSRGQRKVTVDRFQIEPPVCTANSPPSTPTSKHGYIRVGQRESLTTVAEVVDTNTSLTGYSISGHCRDRPSTPPPEYEC</sequence>
<name>A0A0D2NI96_HYPSF</name>
<accession>A0A0D2NI96</accession>
<keyword evidence="1" id="KW-1133">Transmembrane helix</keyword>
<proteinExistence type="predicted"/>
<evidence type="ECO:0000313" key="2">
    <source>
        <dbReference type="EMBL" id="KJA18639.1"/>
    </source>
</evidence>
<keyword evidence="3" id="KW-1185">Reference proteome</keyword>
<gene>
    <name evidence="2" type="ORF">HYPSUDRAFT_79059</name>
</gene>
<protein>
    <submittedName>
        <fullName evidence="2">Uncharacterized protein</fullName>
    </submittedName>
</protein>
<dbReference type="Gene3D" id="2.60.120.260">
    <property type="entry name" value="Galactose-binding domain-like"/>
    <property type="match status" value="1"/>
</dbReference>
<dbReference type="STRING" id="945553.A0A0D2NI96"/>